<dbReference type="EC" id="3.5.1.24" evidence="4"/>
<reference evidence="4 5" key="1">
    <citation type="submission" date="2014-09" db="EMBL/GenBank/DDBJ databases">
        <title>Vibrio maritimus JCM 19235. (C45) whole genome shotgun sequence.</title>
        <authorList>
            <person name="Sawabe T."/>
            <person name="Meirelles P."/>
            <person name="Nakanishi M."/>
            <person name="Sayaka M."/>
            <person name="Hattori M."/>
            <person name="Ohkuma M."/>
        </authorList>
    </citation>
    <scope>NUCLEOTIDE SEQUENCE [LARGE SCALE GENOMIC DNA]</scope>
    <source>
        <strain evidence="5">JCM19235</strain>
    </source>
</reference>
<reference evidence="4 5" key="2">
    <citation type="submission" date="2014-09" db="EMBL/GenBank/DDBJ databases">
        <authorList>
            <consortium name="NBRP consortium"/>
            <person name="Sawabe T."/>
            <person name="Meirelles P."/>
            <person name="Nakanishi M."/>
            <person name="Sayaka M."/>
            <person name="Hattori M."/>
            <person name="Ohkuma M."/>
        </authorList>
    </citation>
    <scope>NUCLEOTIDE SEQUENCE [LARGE SCALE GENOMIC DNA]</scope>
    <source>
        <strain evidence="5">JCM19235</strain>
    </source>
</reference>
<feature type="domain" description="Choloylglycine hydrolase/NAAA C-terminal" evidence="3">
    <location>
        <begin position="2"/>
        <end position="293"/>
    </location>
</feature>
<evidence type="ECO:0000313" key="4">
    <source>
        <dbReference type="EMBL" id="GAL18638.1"/>
    </source>
</evidence>
<dbReference type="InterPro" id="IPR029055">
    <property type="entry name" value="Ntn_hydrolases_N"/>
</dbReference>
<dbReference type="OrthoDB" id="1265391at2"/>
<dbReference type="PANTHER" id="PTHR35527:SF2">
    <property type="entry name" value="HYDROLASE"/>
    <property type="match status" value="1"/>
</dbReference>
<name>A0A090RVN9_9VIBR</name>
<dbReference type="GO" id="GO:0045302">
    <property type="term" value="F:choloylglycine hydrolase activity"/>
    <property type="evidence" value="ECO:0007669"/>
    <property type="project" value="UniProtKB-EC"/>
</dbReference>
<dbReference type="Gene3D" id="3.60.60.10">
    <property type="entry name" value="Penicillin V Acylase, Chain A"/>
    <property type="match status" value="1"/>
</dbReference>
<evidence type="ECO:0000313" key="5">
    <source>
        <dbReference type="Proteomes" id="UP000029228"/>
    </source>
</evidence>
<dbReference type="InterPro" id="IPR052193">
    <property type="entry name" value="Peptidase_C59"/>
</dbReference>
<comment type="similarity">
    <text evidence="1">Belongs to the peptidase C59 family.</text>
</comment>
<keyword evidence="2 4" id="KW-0378">Hydrolase</keyword>
<dbReference type="STRING" id="990268.JCM19235_2061"/>
<dbReference type="CDD" id="cd01902">
    <property type="entry name" value="Ntn_CGH"/>
    <property type="match status" value="1"/>
</dbReference>
<evidence type="ECO:0000259" key="3">
    <source>
        <dbReference type="Pfam" id="PF02275"/>
    </source>
</evidence>
<keyword evidence="5" id="KW-1185">Reference proteome</keyword>
<sequence>MCTRIIYQTETGKFITARGMDWNDPTAKTSMIVYPRGLAQTGGSMENTLTWTSKYGSVFASFYDKASSDGLNEAGLVANTLYLAEADYGDYTLSNKPRISIGAWNQYFLDNFATVAEAVAAMQEPPFVIVAPLMPNGRPASVHLSLSDKTGDSAVLEYVDGELKIHHSNDYRVMTNSPVFDEQIAINKYWELVGGDKMLPGTINAADRFVRANYLLKSTPNFADGQEATAAALSVLRSVGVPLGMEDPEHPNISATLWRSMSDHDAKRFCLDSANQPALIWVDLDNLNLEQGAPIMAIELNGPEFIAGDVTDKLAQTSMITWM</sequence>
<accession>A0A090RVN9</accession>
<dbReference type="Proteomes" id="UP000029228">
    <property type="component" value="Unassembled WGS sequence"/>
</dbReference>
<dbReference type="InterPro" id="IPR029132">
    <property type="entry name" value="CBAH/NAAA_C"/>
</dbReference>
<dbReference type="Pfam" id="PF02275">
    <property type="entry name" value="CBAH"/>
    <property type="match status" value="1"/>
</dbReference>
<dbReference type="AlphaFoldDB" id="A0A090RVN9"/>
<proteinExistence type="inferred from homology"/>
<dbReference type="SUPFAM" id="SSF56235">
    <property type="entry name" value="N-terminal nucleophile aminohydrolases (Ntn hydrolases)"/>
    <property type="match status" value="1"/>
</dbReference>
<comment type="caution">
    <text evidence="4">The sequence shown here is derived from an EMBL/GenBank/DDBJ whole genome shotgun (WGS) entry which is preliminary data.</text>
</comment>
<evidence type="ECO:0000256" key="2">
    <source>
        <dbReference type="ARBA" id="ARBA00022801"/>
    </source>
</evidence>
<gene>
    <name evidence="4" type="ORF">JCM19235_2061</name>
</gene>
<dbReference type="PANTHER" id="PTHR35527">
    <property type="entry name" value="CHOLOYLGLYCINE HYDROLASE"/>
    <property type="match status" value="1"/>
</dbReference>
<protein>
    <submittedName>
        <fullName evidence="4">Choloylglycine hydrolase</fullName>
        <ecNumber evidence="4">3.5.1.24</ecNumber>
    </submittedName>
</protein>
<organism evidence="4 5">
    <name type="scientific">Vibrio maritimus</name>
    <dbReference type="NCBI Taxonomy" id="990268"/>
    <lineage>
        <taxon>Bacteria</taxon>
        <taxon>Pseudomonadati</taxon>
        <taxon>Pseudomonadota</taxon>
        <taxon>Gammaproteobacteria</taxon>
        <taxon>Vibrionales</taxon>
        <taxon>Vibrionaceae</taxon>
        <taxon>Vibrio</taxon>
    </lineage>
</organism>
<dbReference type="EMBL" id="BBMR01000003">
    <property type="protein sequence ID" value="GAL18638.1"/>
    <property type="molecule type" value="Genomic_DNA"/>
</dbReference>
<evidence type="ECO:0000256" key="1">
    <source>
        <dbReference type="ARBA" id="ARBA00006625"/>
    </source>
</evidence>